<evidence type="ECO:0000313" key="3">
    <source>
        <dbReference type="EMBL" id="PVY60699.1"/>
    </source>
</evidence>
<dbReference type="EMBL" id="QEKO01000007">
    <property type="protein sequence ID" value="PVY60699.1"/>
    <property type="molecule type" value="Genomic_DNA"/>
</dbReference>
<keyword evidence="4" id="KW-1185">Reference proteome</keyword>
<protein>
    <submittedName>
        <fullName evidence="3">N-methylhydantoinase B</fullName>
    </submittedName>
</protein>
<name>A0A2U1CIC3_9BURK</name>
<dbReference type="InterPro" id="IPR045079">
    <property type="entry name" value="Oxoprolinase-like"/>
</dbReference>
<reference evidence="3 4" key="1">
    <citation type="submission" date="2018-04" db="EMBL/GenBank/DDBJ databases">
        <title>Genomic Encyclopedia of Type Strains, Phase IV (KMG-IV): sequencing the most valuable type-strain genomes for metagenomic binning, comparative biology and taxonomic classification.</title>
        <authorList>
            <person name="Goeker M."/>
        </authorList>
    </citation>
    <scope>NUCLEOTIDE SEQUENCE [LARGE SCALE GENOMIC DNA]</scope>
    <source>
        <strain evidence="3 4">DSM 10065</strain>
    </source>
</reference>
<dbReference type="GO" id="GO:0017168">
    <property type="term" value="F:5-oxoprolinase (ATP-hydrolyzing) activity"/>
    <property type="evidence" value="ECO:0007669"/>
    <property type="project" value="TreeGrafter"/>
</dbReference>
<organism evidence="3 4">
    <name type="scientific">Pusillimonas noertemannii</name>
    <dbReference type="NCBI Taxonomy" id="305977"/>
    <lineage>
        <taxon>Bacteria</taxon>
        <taxon>Pseudomonadati</taxon>
        <taxon>Pseudomonadota</taxon>
        <taxon>Betaproteobacteria</taxon>
        <taxon>Burkholderiales</taxon>
        <taxon>Alcaligenaceae</taxon>
        <taxon>Pusillimonas</taxon>
    </lineage>
</organism>
<evidence type="ECO:0000313" key="4">
    <source>
        <dbReference type="Proteomes" id="UP000246145"/>
    </source>
</evidence>
<feature type="domain" description="Hydantoinase B/oxoprolinase" evidence="2">
    <location>
        <begin position="6"/>
        <end position="550"/>
    </location>
</feature>
<evidence type="ECO:0000256" key="1">
    <source>
        <dbReference type="SAM" id="MobiDB-lite"/>
    </source>
</evidence>
<gene>
    <name evidence="3" type="ORF">C7440_3497</name>
</gene>
<comment type="caution">
    <text evidence="3">The sequence shown here is derived from an EMBL/GenBank/DDBJ whole genome shotgun (WGS) entry which is preliminary data.</text>
</comment>
<sequence>MRSSMDPITYSIIRHRLFRVVEEAVITLKHVSGTAITNEGHDLMVSLYRADGSLLMGGVGFLHHLTSAAEACKAVIRRFEGQIEEGDVFMLNDPYTAALHTSDVYMLAPIHHDGKLVAWSACFVHVSDIGAMNPGGFAPDAADIYSEGFSSPGLKLISRGELRQDVWDTFLNMVRSPEMVALDLRSLIACNNVAGQRMLALIDKYGADAVDHVGRTLIEQSEQLLRQRLRELPDGQWQSRQYIDVKGETAKVLLTMTKRDDTLTFDFTGSSPQSQYSVNCTKWAALGGLFAPLFPLLCYDITWNQGAVEPIKMIAPEGSIVNCTRPAPVSVATVGAIQSVNNAACSAIGKMLAASEKYKDEATAVWHANHFAVFMFGHTREGRLAIDTLTETFAGAGGAKTYGDGVDIGGEMPNPISRMANVETVEGAFPIRYLFRRRMLDSGGAGRYRGGLGGEIAIVPHGSPDGGINFVLSGKGSKFPMSDGLAGGSSGTANDYVLFRGPKGGSASRMETSAGALSGEPEAVSWGVFPLGSNDAFYLRWNGGGGVGDPLSRPLADVAADVATRTVSEEAAEELYGVVFQNGSPDESATRARRDQMKAERLNTGVHA</sequence>
<dbReference type="STRING" id="1231391.GCA_000308195_02260"/>
<dbReference type="PANTHER" id="PTHR11365:SF23">
    <property type="entry name" value="HYPOTHETICAL 5-OXOPROLINASE (EUROFUNG)-RELATED"/>
    <property type="match status" value="1"/>
</dbReference>
<dbReference type="InterPro" id="IPR003692">
    <property type="entry name" value="Hydantoinase_B"/>
</dbReference>
<dbReference type="Pfam" id="PF02538">
    <property type="entry name" value="Hydantoinase_B"/>
    <property type="match status" value="1"/>
</dbReference>
<dbReference type="Proteomes" id="UP000246145">
    <property type="component" value="Unassembled WGS sequence"/>
</dbReference>
<evidence type="ECO:0000259" key="2">
    <source>
        <dbReference type="Pfam" id="PF02538"/>
    </source>
</evidence>
<dbReference type="PANTHER" id="PTHR11365">
    <property type="entry name" value="5-OXOPROLINASE RELATED"/>
    <property type="match status" value="1"/>
</dbReference>
<feature type="compositionally biased region" description="Basic and acidic residues" evidence="1">
    <location>
        <begin position="588"/>
        <end position="601"/>
    </location>
</feature>
<feature type="region of interest" description="Disordered" evidence="1">
    <location>
        <begin position="582"/>
        <end position="608"/>
    </location>
</feature>
<dbReference type="GO" id="GO:0005829">
    <property type="term" value="C:cytosol"/>
    <property type="evidence" value="ECO:0007669"/>
    <property type="project" value="TreeGrafter"/>
</dbReference>
<proteinExistence type="predicted"/>
<dbReference type="AlphaFoldDB" id="A0A2U1CIC3"/>
<dbReference type="GO" id="GO:0006749">
    <property type="term" value="P:glutathione metabolic process"/>
    <property type="evidence" value="ECO:0007669"/>
    <property type="project" value="TreeGrafter"/>
</dbReference>
<accession>A0A2U1CIC3</accession>